<dbReference type="PANTHER" id="PTHR37984:SF5">
    <property type="entry name" value="PROTEIN NYNRIN-LIKE"/>
    <property type="match status" value="1"/>
</dbReference>
<dbReference type="InterPro" id="IPR016197">
    <property type="entry name" value="Chromo-like_dom_sf"/>
</dbReference>
<dbReference type="Gene3D" id="2.40.50.40">
    <property type="match status" value="1"/>
</dbReference>
<evidence type="ECO:0000259" key="4">
    <source>
        <dbReference type="PROSITE" id="PS50994"/>
    </source>
</evidence>
<dbReference type="Gene3D" id="3.30.420.10">
    <property type="entry name" value="Ribonuclease H-like superfamily/Ribonuclease H"/>
    <property type="match status" value="1"/>
</dbReference>
<dbReference type="AlphaFoldDB" id="A0A3B3QSA7"/>
<dbReference type="Pfam" id="PF00665">
    <property type="entry name" value="rve"/>
    <property type="match status" value="1"/>
</dbReference>
<protein>
    <recommendedName>
        <fullName evidence="7">Integrase catalytic domain-containing protein</fullName>
    </recommendedName>
</protein>
<dbReference type="SUPFAM" id="SSF53098">
    <property type="entry name" value="Ribonuclease H-like"/>
    <property type="match status" value="1"/>
</dbReference>
<dbReference type="InterPro" id="IPR001584">
    <property type="entry name" value="Integrase_cat-core"/>
</dbReference>
<dbReference type="SMART" id="SM00298">
    <property type="entry name" value="CHROMO"/>
    <property type="match status" value="1"/>
</dbReference>
<dbReference type="GO" id="GO:0003676">
    <property type="term" value="F:nucleic acid binding"/>
    <property type="evidence" value="ECO:0007669"/>
    <property type="project" value="InterPro"/>
</dbReference>
<evidence type="ECO:0000313" key="6">
    <source>
        <dbReference type="Proteomes" id="UP000261540"/>
    </source>
</evidence>
<dbReference type="GO" id="GO:0015074">
    <property type="term" value="P:DNA integration"/>
    <property type="evidence" value="ECO:0007669"/>
    <property type="project" value="InterPro"/>
</dbReference>
<feature type="region of interest" description="Disordered" evidence="2">
    <location>
        <begin position="321"/>
        <end position="356"/>
    </location>
</feature>
<name>A0A3B3QSA7_9TELE</name>
<dbReference type="GeneTree" id="ENSGT00940000163772"/>
<feature type="compositionally biased region" description="Low complexity" evidence="2">
    <location>
        <begin position="275"/>
        <end position="287"/>
    </location>
</feature>
<evidence type="ECO:0000256" key="2">
    <source>
        <dbReference type="SAM" id="MobiDB-lite"/>
    </source>
</evidence>
<reference evidence="5" key="1">
    <citation type="submission" date="2025-08" db="UniProtKB">
        <authorList>
            <consortium name="Ensembl"/>
        </authorList>
    </citation>
    <scope>IDENTIFICATION</scope>
</reference>
<evidence type="ECO:0008006" key="7">
    <source>
        <dbReference type="Google" id="ProtNLM"/>
    </source>
</evidence>
<evidence type="ECO:0000313" key="5">
    <source>
        <dbReference type="Ensembl" id="ENSPKIP00000008759.1"/>
    </source>
</evidence>
<dbReference type="SUPFAM" id="SSF54160">
    <property type="entry name" value="Chromo domain-like"/>
    <property type="match status" value="1"/>
</dbReference>
<dbReference type="InterPro" id="IPR056924">
    <property type="entry name" value="SH3_Tf2-1"/>
</dbReference>
<dbReference type="InterPro" id="IPR050951">
    <property type="entry name" value="Retrovirus_Pol_polyprotein"/>
</dbReference>
<proteinExistence type="predicted"/>
<feature type="domain" description="Chromo" evidence="3">
    <location>
        <begin position="292"/>
        <end position="350"/>
    </location>
</feature>
<organism evidence="5 6">
    <name type="scientific">Paramormyrops kingsleyae</name>
    <dbReference type="NCBI Taxonomy" id="1676925"/>
    <lineage>
        <taxon>Eukaryota</taxon>
        <taxon>Metazoa</taxon>
        <taxon>Chordata</taxon>
        <taxon>Craniata</taxon>
        <taxon>Vertebrata</taxon>
        <taxon>Euteleostomi</taxon>
        <taxon>Actinopterygii</taxon>
        <taxon>Neopterygii</taxon>
        <taxon>Teleostei</taxon>
        <taxon>Osteoglossocephala</taxon>
        <taxon>Osteoglossomorpha</taxon>
        <taxon>Osteoglossiformes</taxon>
        <taxon>Mormyridae</taxon>
        <taxon>Paramormyrops</taxon>
    </lineage>
</organism>
<comment type="subcellular location">
    <subcellularLocation>
        <location evidence="1">Nucleus</location>
    </subcellularLocation>
</comment>
<feature type="compositionally biased region" description="Basic and acidic residues" evidence="2">
    <location>
        <begin position="331"/>
        <end position="340"/>
    </location>
</feature>
<dbReference type="InterPro" id="IPR036397">
    <property type="entry name" value="RNaseH_sf"/>
</dbReference>
<dbReference type="InterPro" id="IPR000953">
    <property type="entry name" value="Chromo/chromo_shadow_dom"/>
</dbReference>
<dbReference type="InterPro" id="IPR012337">
    <property type="entry name" value="RNaseH-like_sf"/>
</dbReference>
<dbReference type="STRING" id="1676925.ENSPKIP00000008759"/>
<evidence type="ECO:0000256" key="1">
    <source>
        <dbReference type="ARBA" id="ARBA00004123"/>
    </source>
</evidence>
<evidence type="ECO:0000259" key="3">
    <source>
        <dbReference type="PROSITE" id="PS50013"/>
    </source>
</evidence>
<dbReference type="Proteomes" id="UP000261540">
    <property type="component" value="Unplaced"/>
</dbReference>
<dbReference type="PANTHER" id="PTHR37984">
    <property type="entry name" value="PROTEIN CBG26694"/>
    <property type="match status" value="1"/>
</dbReference>
<reference evidence="5" key="2">
    <citation type="submission" date="2025-09" db="UniProtKB">
        <authorList>
            <consortium name="Ensembl"/>
        </authorList>
    </citation>
    <scope>IDENTIFICATION</scope>
</reference>
<dbReference type="Pfam" id="PF24626">
    <property type="entry name" value="SH3_Tf2-1"/>
    <property type="match status" value="1"/>
</dbReference>
<sequence length="356" mass="40688">MDFITNLPRSAGKTVILTIVDRFSKMCRLVPLPKLPSASELAETLIQELFRFTGIPEDIVSDRGPQFASRVFREFCRKLNITLSLTSAYHPQSNGLAERTNREVSKALRLLIRSDPTKWMPHLVWAEYSLNSRVSPVTNLTPFQCVLWFQPPLFPWDAPAGTVPKVEAWYRESQGAWRGIQRALRLLSAKTKKQADKHRRPGFPFRVGQQVWLSTKNLRIPGCRKFTARYIGPFPILQRVGPVTVKLRLPRVYRISPTFHVSLLKPVKYSRLHSPADSPTDTPTPVADDPRPEIRAVLDSRRRLGRLQYLVDWTGEGADERSWVPAAEVTDPTKTEDFHRVHPGKPAPRPRGRPRK</sequence>
<keyword evidence="6" id="KW-1185">Reference proteome</keyword>
<dbReference type="PROSITE" id="PS50994">
    <property type="entry name" value="INTEGRASE"/>
    <property type="match status" value="1"/>
</dbReference>
<dbReference type="PROSITE" id="PS50013">
    <property type="entry name" value="CHROMO_2"/>
    <property type="match status" value="1"/>
</dbReference>
<dbReference type="Ensembl" id="ENSPKIT00000032844.1">
    <property type="protein sequence ID" value="ENSPKIP00000008759.1"/>
    <property type="gene ID" value="ENSPKIG00000024118.1"/>
</dbReference>
<feature type="domain" description="Integrase catalytic" evidence="4">
    <location>
        <begin position="1"/>
        <end position="150"/>
    </location>
</feature>
<feature type="region of interest" description="Disordered" evidence="2">
    <location>
        <begin position="271"/>
        <end position="292"/>
    </location>
</feature>
<dbReference type="GO" id="GO:0005634">
    <property type="term" value="C:nucleus"/>
    <property type="evidence" value="ECO:0007669"/>
    <property type="project" value="UniProtKB-SubCell"/>
</dbReference>
<accession>A0A3B3QSA7</accession>